<dbReference type="EMBL" id="KZ667108">
    <property type="protein sequence ID" value="PPR92269.1"/>
    <property type="molecule type" value="Genomic_DNA"/>
</dbReference>
<dbReference type="Proteomes" id="UP000239757">
    <property type="component" value="Unassembled WGS sequence"/>
</dbReference>
<organism evidence="1 2">
    <name type="scientific">Gossypium barbadense</name>
    <name type="common">Sea Island cotton</name>
    <name type="synonym">Hibiscus barbadensis</name>
    <dbReference type="NCBI Taxonomy" id="3634"/>
    <lineage>
        <taxon>Eukaryota</taxon>
        <taxon>Viridiplantae</taxon>
        <taxon>Streptophyta</taxon>
        <taxon>Embryophyta</taxon>
        <taxon>Tracheophyta</taxon>
        <taxon>Spermatophyta</taxon>
        <taxon>Magnoliopsida</taxon>
        <taxon>eudicotyledons</taxon>
        <taxon>Gunneridae</taxon>
        <taxon>Pentapetalae</taxon>
        <taxon>rosids</taxon>
        <taxon>malvids</taxon>
        <taxon>Malvales</taxon>
        <taxon>Malvaceae</taxon>
        <taxon>Malvoideae</taxon>
        <taxon>Gossypium</taxon>
    </lineage>
</organism>
<evidence type="ECO:0000313" key="1">
    <source>
        <dbReference type="EMBL" id="PPR92269.1"/>
    </source>
</evidence>
<sequence length="218" mass="24239">MSPNNSNASIGGVLRDSEARWLCGFSMMIAKDTIFRVEACAVLKGIMSAKQLVAVNGNENRLCSLLPSDKYYREDNRPDSWPTPKNGSDSIKSLLRVTPQKPSGREYTPLYTAFMEKHYILSVMASMETSKKERTLVQVGVISRKLHSVYGASTAQIDLVAVPALSWYRVDVDRSRSRDKLINCYASTKYAAKSKATVTNLVAKTCTRSQEKRPSTSL</sequence>
<dbReference type="OrthoDB" id="955670at2759"/>
<reference evidence="1 2" key="1">
    <citation type="submission" date="2015-01" db="EMBL/GenBank/DDBJ databases">
        <title>Genome of allotetraploid Gossypium barbadense reveals genomic plasticity and fiber elongation in cotton evolution.</title>
        <authorList>
            <person name="Chen X."/>
            <person name="Liu X."/>
            <person name="Zhao B."/>
            <person name="Zheng H."/>
            <person name="Hu Y."/>
            <person name="Lu G."/>
            <person name="Yang C."/>
            <person name="Chen J."/>
            <person name="Shan C."/>
            <person name="Zhang L."/>
            <person name="Zhou Y."/>
            <person name="Wang L."/>
            <person name="Guo W."/>
            <person name="Bai Y."/>
            <person name="Ruan J."/>
            <person name="Shangguan X."/>
            <person name="Mao Y."/>
            <person name="Jiang J."/>
            <person name="Zhu Y."/>
            <person name="Lei J."/>
            <person name="Kang H."/>
            <person name="Chen S."/>
            <person name="He X."/>
            <person name="Wang R."/>
            <person name="Wang Y."/>
            <person name="Chen J."/>
            <person name="Wang L."/>
            <person name="Yu S."/>
            <person name="Wang B."/>
            <person name="Wei J."/>
            <person name="Song S."/>
            <person name="Lu X."/>
            <person name="Gao Z."/>
            <person name="Gu W."/>
            <person name="Deng X."/>
            <person name="Ma D."/>
            <person name="Wang S."/>
            <person name="Liang W."/>
            <person name="Fang L."/>
            <person name="Cai C."/>
            <person name="Zhu X."/>
            <person name="Zhou B."/>
            <person name="Zhang Y."/>
            <person name="Chen Z."/>
            <person name="Xu S."/>
            <person name="Zhu R."/>
            <person name="Wang S."/>
            <person name="Zhang T."/>
            <person name="Zhao G."/>
        </authorList>
    </citation>
    <scope>NUCLEOTIDE SEQUENCE [LARGE SCALE GENOMIC DNA]</scope>
    <source>
        <strain evidence="2">cv. Xinhai21</strain>
        <tissue evidence="1">Leaf</tissue>
    </source>
</reference>
<name>A0A2P5WMF7_GOSBA</name>
<accession>A0A2P5WMF7</accession>
<gene>
    <name evidence="1" type="ORF">GOBAR_AA28402</name>
</gene>
<protein>
    <submittedName>
        <fullName evidence="1">Uncharacterized protein</fullName>
    </submittedName>
</protein>
<dbReference type="CDD" id="cd06222">
    <property type="entry name" value="RNase_H_like"/>
    <property type="match status" value="1"/>
</dbReference>
<dbReference type="InterPro" id="IPR044730">
    <property type="entry name" value="RNase_H-like_dom_plant"/>
</dbReference>
<evidence type="ECO:0000313" key="2">
    <source>
        <dbReference type="Proteomes" id="UP000239757"/>
    </source>
</evidence>
<proteinExistence type="predicted"/>
<dbReference type="AlphaFoldDB" id="A0A2P5WMF7"/>